<dbReference type="eggNOG" id="COG4636">
    <property type="taxonomic scope" value="Bacteria"/>
</dbReference>
<sequence>MRRDPRSRSCRRSRSTTPGCGWSVSRGGRIMTVMAERPTTNGTEPHSFEGLLDTLDELDVPDGYQAEIIRGNIVVSPWSKGYYLDVMELVCEQLRPHLPEEHRISYGPFLYVFPGAERAYGPDIHVGHRNISRSTSNRLDGEALSFVAELTSPSTRDDDLSDKVETYGKAGVPVYLLLDMQEEQATVFWMPSAKGYESSCSKPFGEKLPIPEPFDCVLDTTGFKAP</sequence>
<dbReference type="PANTHER" id="PTHR35400:SF3">
    <property type="entry name" value="SLL1072 PROTEIN"/>
    <property type="match status" value="1"/>
</dbReference>
<feature type="domain" description="Putative restriction endonuclease" evidence="1">
    <location>
        <begin position="54"/>
        <end position="214"/>
    </location>
</feature>
<dbReference type="CDD" id="cd06260">
    <property type="entry name" value="DUF820-like"/>
    <property type="match status" value="1"/>
</dbReference>
<dbReference type="InterPro" id="IPR008538">
    <property type="entry name" value="Uma2"/>
</dbReference>
<dbReference type="EMBL" id="DS999641">
    <property type="protein sequence ID" value="EFE68113.2"/>
    <property type="molecule type" value="Genomic_DNA"/>
</dbReference>
<dbReference type="PANTHER" id="PTHR35400">
    <property type="entry name" value="SLR1083 PROTEIN"/>
    <property type="match status" value="1"/>
</dbReference>
<dbReference type="Gene3D" id="3.90.1570.10">
    <property type="entry name" value="tt1808, chain A"/>
    <property type="match status" value="1"/>
</dbReference>
<organism evidence="2 3">
    <name type="scientific">Streptomyces viridosporus (strain ATCC 14672 / DSM 40746 / JCM 4963 / KCTC 9882 / NRRL B-12104 / FH 1290)</name>
    <name type="common">Streptomyces ghanaensis</name>
    <dbReference type="NCBI Taxonomy" id="566461"/>
    <lineage>
        <taxon>Bacteria</taxon>
        <taxon>Bacillati</taxon>
        <taxon>Actinomycetota</taxon>
        <taxon>Actinomycetes</taxon>
        <taxon>Kitasatosporales</taxon>
        <taxon>Streptomycetaceae</taxon>
        <taxon>Streptomyces</taxon>
    </lineage>
</organism>
<name>D6A977_STRV1</name>
<gene>
    <name evidence="2" type="ORF">SSFG_03359</name>
</gene>
<dbReference type="InterPro" id="IPR012296">
    <property type="entry name" value="Nuclease_put_TT1808"/>
</dbReference>
<dbReference type="Proteomes" id="UP000003824">
    <property type="component" value="Unassembled WGS sequence"/>
</dbReference>
<reference evidence="3" key="1">
    <citation type="submission" date="2008-12" db="EMBL/GenBank/DDBJ databases">
        <title>Annotation of Streptomyces ghanaensis ATCC 14672.</title>
        <authorList>
            <consortium name="The Broad Institute Genome Sequencing Platform"/>
            <consortium name="Broad Institute Microbial Sequencing Center"/>
            <person name="Fischbach M."/>
            <person name="Ward D."/>
            <person name="Young S."/>
            <person name="Kodira C.D."/>
            <person name="Zeng Q."/>
            <person name="Koehrsen M."/>
            <person name="Godfrey P."/>
            <person name="Alvarado L."/>
            <person name="Berlin A.M."/>
            <person name="Borenstein D."/>
            <person name="Chen Z."/>
            <person name="Engels R."/>
            <person name="Freedman E."/>
            <person name="Gellesch M."/>
            <person name="Goldberg J."/>
            <person name="Griggs A."/>
            <person name="Gujja S."/>
            <person name="Heiman D.I."/>
            <person name="Hepburn T.A."/>
            <person name="Howarth C."/>
            <person name="Jen D."/>
            <person name="Larson L."/>
            <person name="Lewis B."/>
            <person name="Mehta T."/>
            <person name="Park D."/>
            <person name="Pearson M."/>
            <person name="Roberts A."/>
            <person name="Saif S."/>
            <person name="Shea T.D."/>
            <person name="Shenoy N."/>
            <person name="Sisk P."/>
            <person name="Stolte C."/>
            <person name="Sykes S.N."/>
            <person name="Walk T."/>
            <person name="White J."/>
            <person name="Yandava C."/>
            <person name="Straight P."/>
            <person name="Clardy J."/>
            <person name="Hung D."/>
            <person name="Kolter R."/>
            <person name="Mekalanos J."/>
            <person name="Walker S."/>
            <person name="Walsh C.T."/>
            <person name="Wieland B.L.C."/>
            <person name="Ilzarbe M."/>
            <person name="Galagan J."/>
            <person name="Nusbaum C."/>
            <person name="Birren B."/>
        </authorList>
    </citation>
    <scope>NUCLEOTIDE SEQUENCE [LARGE SCALE GENOMIC DNA]</scope>
    <source>
        <strain evidence="3">ATCC 14672 / DSM 40746 / JCM 4963 / KCTC 9882 / NRRL B-12104 / FH 1290</strain>
    </source>
</reference>
<evidence type="ECO:0000313" key="3">
    <source>
        <dbReference type="Proteomes" id="UP000003824"/>
    </source>
</evidence>
<accession>D6A977</accession>
<proteinExistence type="predicted"/>
<dbReference type="SUPFAM" id="SSF52980">
    <property type="entry name" value="Restriction endonuclease-like"/>
    <property type="match status" value="1"/>
</dbReference>
<dbReference type="AlphaFoldDB" id="D6A977"/>
<evidence type="ECO:0000259" key="1">
    <source>
        <dbReference type="Pfam" id="PF05685"/>
    </source>
</evidence>
<dbReference type="InterPro" id="IPR011335">
    <property type="entry name" value="Restrct_endonuc-II-like"/>
</dbReference>
<dbReference type="Pfam" id="PF05685">
    <property type="entry name" value="Uma2"/>
    <property type="match status" value="1"/>
</dbReference>
<protein>
    <submittedName>
        <fullName evidence="2">Predicted protein</fullName>
    </submittedName>
</protein>
<evidence type="ECO:0000313" key="2">
    <source>
        <dbReference type="EMBL" id="EFE68113.2"/>
    </source>
</evidence>